<dbReference type="Pfam" id="PF23598">
    <property type="entry name" value="LRR_14"/>
    <property type="match status" value="1"/>
</dbReference>
<evidence type="ECO:0000313" key="10">
    <source>
        <dbReference type="Proteomes" id="UP001652662"/>
    </source>
</evidence>
<dbReference type="RefSeq" id="XP_070448410.1">
    <property type="nucleotide sequence ID" value="XM_070592309.1"/>
</dbReference>
<feature type="domain" description="Disease resistance R13L4/SHOC-2-like LRR" evidence="9">
    <location>
        <begin position="98"/>
        <end position="207"/>
    </location>
</feature>
<comment type="subunit">
    <text evidence="8">Component of the SHOC2-MRAS-PP1c (SMP) complex consisting of SHOC2, GTP-bound M-Ras/MRAS and the catalytic subunit of protein phosphatase 1 (either PPP1CA, PPP1CB or PPP1CC). SHOC2 and PP1c preferably bind M-Ras/MRAS, but they also bind K-Ras/KRAS, N-Ras/NRAS and H-Ras/HRAS; these interactions are GTP-dependent and both SHOC2 and PP1c are required to form a stable complex. Interacts with PP1c in the absence of Ras GTPases. Interacts with M-Ras/MRAS and RAF1. Interacts with ERBIN; disrupts the interaction with RAF1 and Ras, preventing the activation of the Ras signaling pathway. Interacts with LZTR1.</text>
</comment>
<dbReference type="Gene3D" id="3.80.10.10">
    <property type="entry name" value="Ribonuclease Inhibitor"/>
    <property type="match status" value="3"/>
</dbReference>
<evidence type="ECO:0000256" key="1">
    <source>
        <dbReference type="ARBA" id="ARBA00022614"/>
    </source>
</evidence>
<dbReference type="InterPro" id="IPR055414">
    <property type="entry name" value="LRR_R13L4/SHOC2-like"/>
</dbReference>
<dbReference type="SMART" id="SM00369">
    <property type="entry name" value="LRR_TYP"/>
    <property type="match status" value="9"/>
</dbReference>
<dbReference type="InterPro" id="IPR032675">
    <property type="entry name" value="LRR_dom_sf"/>
</dbReference>
<evidence type="ECO:0000256" key="3">
    <source>
        <dbReference type="ARBA" id="ARBA00023907"/>
    </source>
</evidence>
<evidence type="ECO:0000256" key="7">
    <source>
        <dbReference type="ARBA" id="ARBA00049970"/>
    </source>
</evidence>
<evidence type="ECO:0000256" key="6">
    <source>
        <dbReference type="ARBA" id="ARBA00032455"/>
    </source>
</evidence>
<comment type="function">
    <text evidence="7">Core component of the SHOC2-MRAS-PP1c (SMP) holophosphatase complex that regulates activation of the MAPK pathway. Acts as a scaffolding protein in the SMP complex. The SMP complex specifically dephosphorylates the inhibitory phosphorylation at 'Ser-259' of RAF1 kinase, 'Ser-365' of BRAF kinase and 'Ser-214' of ARAF kinase, stimulating their kinase activities. The SMP complex enhances the dephosphorylation activity and substrate specificity of PP1c.</text>
</comment>
<evidence type="ECO:0000256" key="8">
    <source>
        <dbReference type="ARBA" id="ARBA00049999"/>
    </source>
</evidence>
<sequence>MSRLKGVADRDSRTGFRAERRDCGASVPQGLLKAARKSGQLNLSGRNLSEVPQCVWRINVDIPEEANQNLSFSAAERWWEQTDLTKLIISNNKLQSLTDDLRLLPALTVLDIHDNQLTSLPSAIRELENLQKLNVSHNKLKILPEEITNLRNLKGLYLQHNELTCLPEGFEQLFSLEDLELHVGENQIEMLGAEHLKHLNSILVLDLRDNKLKSVPDEITLLQSLERLDLSNNDISSLPYSLGKLHLKFLALEGNPLRTIRREIINKGTQEVLKYLQSKIKDDEPSQNNSVTETAMTLPSESRVNVHSIVTLKILDYSDKQAVLIPDEVFDAVKSNIVTSVNFSKNQLCEIPKRIIELKEMVSDVNLSFNKLSFVSLELCTLQKLTFLDLRNNFLNSLPEEMESLIRLQTINLSFNRFKILPEVLYRIPTLETILISNNQVGSVDPQKMKTMENLITLDLQNNDLLQIPPELGNCVNLRTLLLDGNPFRVPRAAILMKGTAAILEYLRDRIPT</sequence>
<evidence type="ECO:0000313" key="11">
    <source>
        <dbReference type="RefSeq" id="XP_070448410.1"/>
    </source>
</evidence>
<proteinExistence type="predicted"/>
<evidence type="ECO:0000259" key="9">
    <source>
        <dbReference type="Pfam" id="PF23598"/>
    </source>
</evidence>
<dbReference type="PANTHER" id="PTHR48051">
    <property type="match status" value="1"/>
</dbReference>
<keyword evidence="2" id="KW-0677">Repeat</keyword>
<reference evidence="11" key="1">
    <citation type="submission" date="2025-08" db="UniProtKB">
        <authorList>
            <consortium name="RefSeq"/>
        </authorList>
    </citation>
    <scope>IDENTIFICATION</scope>
    <source>
        <tissue evidence="11">Blood</tissue>
    </source>
</reference>
<evidence type="ECO:0000256" key="5">
    <source>
        <dbReference type="ARBA" id="ARBA00029998"/>
    </source>
</evidence>
<dbReference type="PROSITE" id="PS51450">
    <property type="entry name" value="LRR"/>
    <property type="match status" value="8"/>
</dbReference>
<dbReference type="SMART" id="SM00364">
    <property type="entry name" value="LRR_BAC"/>
    <property type="match status" value="8"/>
</dbReference>
<evidence type="ECO:0000256" key="2">
    <source>
        <dbReference type="ARBA" id="ARBA00022737"/>
    </source>
</evidence>
<dbReference type="GeneID" id="103561149"/>
<keyword evidence="10" id="KW-1185">Reference proteome</keyword>
<evidence type="ECO:0000256" key="4">
    <source>
        <dbReference type="ARBA" id="ARBA00029588"/>
    </source>
</evidence>
<dbReference type="Proteomes" id="UP001652662">
    <property type="component" value="Chromosome 24"/>
</dbReference>
<dbReference type="InterPro" id="IPR050216">
    <property type="entry name" value="LRR_domain-containing"/>
</dbReference>
<dbReference type="Pfam" id="PF00560">
    <property type="entry name" value="LRR_1"/>
    <property type="match status" value="2"/>
</dbReference>
<dbReference type="PANTHER" id="PTHR48051:SF54">
    <property type="entry name" value="LEUCINE-RICH REPEAT-CONTAINING PROTEIN"/>
    <property type="match status" value="1"/>
</dbReference>
<protein>
    <recommendedName>
        <fullName evidence="3">Leucine-rich repeat protein SHOC-2</fullName>
    </recommendedName>
    <alternativeName>
        <fullName evidence="6">Protein soc-2 homolog</fullName>
    </alternativeName>
    <alternativeName>
        <fullName evidence="4 5">protein Sur-8 homolog</fullName>
    </alternativeName>
</protein>
<dbReference type="InterPro" id="IPR003591">
    <property type="entry name" value="Leu-rich_rpt_typical-subtyp"/>
</dbReference>
<dbReference type="Pfam" id="PF13855">
    <property type="entry name" value="LRR_8"/>
    <property type="match status" value="1"/>
</dbReference>
<accession>A0ABM4M6T7</accession>
<organism evidence="10 11">
    <name type="scientific">Equus przewalskii</name>
    <name type="common">Przewalski's horse</name>
    <name type="synonym">Equus caballus przewalskii</name>
    <dbReference type="NCBI Taxonomy" id="9798"/>
    <lineage>
        <taxon>Eukaryota</taxon>
        <taxon>Metazoa</taxon>
        <taxon>Chordata</taxon>
        <taxon>Craniata</taxon>
        <taxon>Vertebrata</taxon>
        <taxon>Euteleostomi</taxon>
        <taxon>Mammalia</taxon>
        <taxon>Eutheria</taxon>
        <taxon>Laurasiatheria</taxon>
        <taxon>Perissodactyla</taxon>
        <taxon>Equidae</taxon>
        <taxon>Equus</taxon>
    </lineage>
</organism>
<dbReference type="InterPro" id="IPR001611">
    <property type="entry name" value="Leu-rich_rpt"/>
</dbReference>
<keyword evidence="1" id="KW-0433">Leucine-rich repeat</keyword>
<dbReference type="SUPFAM" id="SSF52058">
    <property type="entry name" value="L domain-like"/>
    <property type="match status" value="2"/>
</dbReference>
<name>A0ABM4M6T7_EQUPR</name>
<gene>
    <name evidence="11" type="primary">LRRC40</name>
</gene>